<dbReference type="GeneTree" id="ENSGT01030000234556"/>
<keyword evidence="5 11" id="KW-1133">Transmembrane helix</keyword>
<dbReference type="SMART" id="SM00406">
    <property type="entry name" value="IGv"/>
    <property type="match status" value="1"/>
</dbReference>
<dbReference type="InterPro" id="IPR003599">
    <property type="entry name" value="Ig_sub"/>
</dbReference>
<sequence>MCVKGLNIIAVLLGLAASGVLQVSGMRVYTSGDVEAVNGTDVRLKCTFDSSAKINPELVIVSWTFKPLSGGRVDRIFHYQQKPYLPPDGIFKKRVHWAGDIMGSDASIILREVKFIYNGTYTCQVTNPPDVHGPVGEIRLRVVKTASFNELLYLVLAIGGGIAAVVFCLIVIVSCRRCKRKHRQRQLEGDEEVPRKERKDPTACHPSRAVHLYLSETSIKIDSSDGMISDPSTGDPSSSEDEGPRSDDDYDWED</sequence>
<feature type="transmembrane region" description="Helical" evidence="11">
    <location>
        <begin position="151"/>
        <end position="175"/>
    </location>
</feature>
<dbReference type="InterPro" id="IPR013783">
    <property type="entry name" value="Ig-like_fold"/>
</dbReference>
<evidence type="ECO:0000256" key="1">
    <source>
        <dbReference type="ARBA" id="ARBA00004479"/>
    </source>
</evidence>
<dbReference type="Pfam" id="PF07686">
    <property type="entry name" value="V-set"/>
    <property type="match status" value="1"/>
</dbReference>
<evidence type="ECO:0000313" key="15">
    <source>
        <dbReference type="Proteomes" id="UP000242638"/>
    </source>
</evidence>
<dbReference type="OMA" id="KDPTLCH"/>
<evidence type="ECO:0000256" key="10">
    <source>
        <dbReference type="SAM" id="MobiDB-lite"/>
    </source>
</evidence>
<feature type="domain" description="Ig-like" evidence="13">
    <location>
        <begin position="24"/>
        <end position="141"/>
    </location>
</feature>
<dbReference type="SMART" id="SM00409">
    <property type="entry name" value="IG"/>
    <property type="match status" value="1"/>
</dbReference>
<accession>A0A3P9NLB5</accession>
<dbReference type="STRING" id="8081.ENSPREP00000010283"/>
<name>A0A3P9NLB5_POERE</name>
<evidence type="ECO:0000256" key="6">
    <source>
        <dbReference type="ARBA" id="ARBA00023136"/>
    </source>
</evidence>
<comment type="similarity">
    <text evidence="2">Belongs to the myelin P0 protein family.</text>
</comment>
<keyword evidence="15" id="KW-1185">Reference proteome</keyword>
<keyword evidence="7" id="KW-1015">Disulfide bond</keyword>
<dbReference type="PRINTS" id="PR00213">
    <property type="entry name" value="MYELINP0"/>
</dbReference>
<feature type="region of interest" description="Disordered" evidence="10">
    <location>
        <begin position="221"/>
        <end position="254"/>
    </location>
</feature>
<feature type="region of interest" description="Disordered" evidence="10">
    <location>
        <begin position="184"/>
        <end position="204"/>
    </location>
</feature>
<dbReference type="GO" id="GO:0005886">
    <property type="term" value="C:plasma membrane"/>
    <property type="evidence" value="ECO:0007669"/>
    <property type="project" value="TreeGrafter"/>
</dbReference>
<organism evidence="14 15">
    <name type="scientific">Poecilia reticulata</name>
    <name type="common">Guppy</name>
    <name type="synonym">Acanthophacelus reticulatus</name>
    <dbReference type="NCBI Taxonomy" id="8081"/>
    <lineage>
        <taxon>Eukaryota</taxon>
        <taxon>Metazoa</taxon>
        <taxon>Chordata</taxon>
        <taxon>Craniata</taxon>
        <taxon>Vertebrata</taxon>
        <taxon>Euteleostomi</taxon>
        <taxon>Actinopterygii</taxon>
        <taxon>Neopterygii</taxon>
        <taxon>Teleostei</taxon>
        <taxon>Neoteleostei</taxon>
        <taxon>Acanthomorphata</taxon>
        <taxon>Ovalentaria</taxon>
        <taxon>Atherinomorphae</taxon>
        <taxon>Cyprinodontiformes</taxon>
        <taxon>Poeciliidae</taxon>
        <taxon>Poeciliinae</taxon>
        <taxon>Poecilia</taxon>
    </lineage>
</organism>
<evidence type="ECO:0000256" key="4">
    <source>
        <dbReference type="ARBA" id="ARBA00022729"/>
    </source>
</evidence>
<dbReference type="GO" id="GO:0098609">
    <property type="term" value="P:cell-cell adhesion"/>
    <property type="evidence" value="ECO:0007669"/>
    <property type="project" value="TreeGrafter"/>
</dbReference>
<keyword evidence="4 12" id="KW-0732">Signal</keyword>
<keyword evidence="8" id="KW-0325">Glycoprotein</keyword>
<feature type="chain" id="PRO_5018310323" evidence="12">
    <location>
        <begin position="26"/>
        <end position="254"/>
    </location>
</feature>
<evidence type="ECO:0000256" key="9">
    <source>
        <dbReference type="ARBA" id="ARBA00023319"/>
    </source>
</evidence>
<dbReference type="Proteomes" id="UP000242638">
    <property type="component" value="Unassembled WGS sequence"/>
</dbReference>
<dbReference type="Gene3D" id="2.60.40.10">
    <property type="entry name" value="Immunoglobulins"/>
    <property type="match status" value="1"/>
</dbReference>
<feature type="compositionally biased region" description="Basic and acidic residues" evidence="10">
    <location>
        <begin position="185"/>
        <end position="202"/>
    </location>
</feature>
<evidence type="ECO:0000259" key="13">
    <source>
        <dbReference type="PROSITE" id="PS50835"/>
    </source>
</evidence>
<dbReference type="Bgee" id="ENSPREG00000007008">
    <property type="expression patterns" value="Expressed in caudal fin and 1 other cell type or tissue"/>
</dbReference>
<dbReference type="PANTHER" id="PTHR13869:SF21">
    <property type="entry name" value="MYELIN PROTEIN ZERO-LIKE PROTEIN 2"/>
    <property type="match status" value="1"/>
</dbReference>
<evidence type="ECO:0000256" key="8">
    <source>
        <dbReference type="ARBA" id="ARBA00023180"/>
    </source>
</evidence>
<keyword evidence="6 11" id="KW-0472">Membrane</keyword>
<dbReference type="FunFam" id="2.60.40.10:FF:000193">
    <property type="entry name" value="Myelin protein zero-like 1 like"/>
    <property type="match status" value="1"/>
</dbReference>
<keyword evidence="9" id="KW-0393">Immunoglobulin domain</keyword>
<dbReference type="PROSITE" id="PS50835">
    <property type="entry name" value="IG_LIKE"/>
    <property type="match status" value="1"/>
</dbReference>
<dbReference type="InterPro" id="IPR007110">
    <property type="entry name" value="Ig-like_dom"/>
</dbReference>
<evidence type="ECO:0000313" key="14">
    <source>
        <dbReference type="Ensembl" id="ENSPREP00000010283.1"/>
    </source>
</evidence>
<dbReference type="AlphaFoldDB" id="A0A3P9NLB5"/>
<reference evidence="14" key="2">
    <citation type="submission" date="2025-08" db="UniProtKB">
        <authorList>
            <consortium name="Ensembl"/>
        </authorList>
    </citation>
    <scope>IDENTIFICATION</scope>
    <source>
        <strain evidence="14">Guanapo</strain>
    </source>
</reference>
<evidence type="ECO:0000256" key="2">
    <source>
        <dbReference type="ARBA" id="ARBA00007180"/>
    </source>
</evidence>
<proteinExistence type="inferred from homology"/>
<comment type="subcellular location">
    <subcellularLocation>
        <location evidence="1">Membrane</location>
        <topology evidence="1">Single-pass type I membrane protein</topology>
    </subcellularLocation>
</comment>
<evidence type="ECO:0000256" key="12">
    <source>
        <dbReference type="SAM" id="SignalP"/>
    </source>
</evidence>
<dbReference type="InterPro" id="IPR000920">
    <property type="entry name" value="Myelin_P0-rel"/>
</dbReference>
<evidence type="ECO:0000256" key="5">
    <source>
        <dbReference type="ARBA" id="ARBA00022989"/>
    </source>
</evidence>
<reference evidence="14" key="3">
    <citation type="submission" date="2025-09" db="UniProtKB">
        <authorList>
            <consortium name="Ensembl"/>
        </authorList>
    </citation>
    <scope>IDENTIFICATION</scope>
    <source>
        <strain evidence="14">Guanapo</strain>
    </source>
</reference>
<evidence type="ECO:0000256" key="7">
    <source>
        <dbReference type="ARBA" id="ARBA00023157"/>
    </source>
</evidence>
<dbReference type="InterPro" id="IPR036179">
    <property type="entry name" value="Ig-like_dom_sf"/>
</dbReference>
<reference evidence="15" key="1">
    <citation type="submission" date="2013-11" db="EMBL/GenBank/DDBJ databases">
        <title>The genomic landscape of the Guanapo guppy.</title>
        <authorList>
            <person name="Kuenstner A."/>
            <person name="Dreyer C."/>
        </authorList>
    </citation>
    <scope>NUCLEOTIDE SEQUENCE</scope>
    <source>
        <strain evidence="15">Guanapo</strain>
    </source>
</reference>
<dbReference type="SUPFAM" id="SSF48726">
    <property type="entry name" value="Immunoglobulin"/>
    <property type="match status" value="1"/>
</dbReference>
<evidence type="ECO:0000256" key="3">
    <source>
        <dbReference type="ARBA" id="ARBA00022692"/>
    </source>
</evidence>
<dbReference type="Ensembl" id="ENSPRET00000010400.1">
    <property type="protein sequence ID" value="ENSPREP00000010283.1"/>
    <property type="gene ID" value="ENSPREG00000007008.1"/>
</dbReference>
<feature type="signal peptide" evidence="12">
    <location>
        <begin position="1"/>
        <end position="25"/>
    </location>
</feature>
<evidence type="ECO:0000256" key="11">
    <source>
        <dbReference type="SAM" id="Phobius"/>
    </source>
</evidence>
<dbReference type="PANTHER" id="PTHR13869">
    <property type="entry name" value="MYELIN P0 RELATED"/>
    <property type="match status" value="1"/>
</dbReference>
<protein>
    <submittedName>
        <fullName evidence="14">Myelin protein zero like 2</fullName>
    </submittedName>
</protein>
<dbReference type="InterPro" id="IPR013106">
    <property type="entry name" value="Ig_V-set"/>
</dbReference>
<keyword evidence="3 11" id="KW-0812">Transmembrane</keyword>